<protein>
    <submittedName>
        <fullName evidence="1">Uncharacterized protein</fullName>
    </submittedName>
</protein>
<dbReference type="EMBL" id="CM004394">
    <property type="protein sequence ID" value="KAG8648709.1"/>
    <property type="molecule type" value="Genomic_DNA"/>
</dbReference>
<reference evidence="2" key="1">
    <citation type="journal article" date="2016" name="Nat. Biotechnol.">
        <title>Sequencing wild and cultivated cassava and related species reveals extensive interspecific hybridization and genetic diversity.</title>
        <authorList>
            <person name="Bredeson J.V."/>
            <person name="Lyons J.B."/>
            <person name="Prochnik S.E."/>
            <person name="Wu G.A."/>
            <person name="Ha C.M."/>
            <person name="Edsinger-Gonzales E."/>
            <person name="Grimwood J."/>
            <person name="Schmutz J."/>
            <person name="Rabbi I.Y."/>
            <person name="Egesi C."/>
            <person name="Nauluvula P."/>
            <person name="Lebot V."/>
            <person name="Ndunguru J."/>
            <person name="Mkamilo G."/>
            <person name="Bart R.S."/>
            <person name="Setter T.L."/>
            <person name="Gleadow R.M."/>
            <person name="Kulakow P."/>
            <person name="Ferguson M.E."/>
            <person name="Rounsley S."/>
            <person name="Rokhsar D.S."/>
        </authorList>
    </citation>
    <scope>NUCLEOTIDE SEQUENCE [LARGE SCALE GENOMIC DNA]</scope>
    <source>
        <strain evidence="2">cv. AM560-2</strain>
    </source>
</reference>
<evidence type="ECO:0000313" key="2">
    <source>
        <dbReference type="Proteomes" id="UP000091857"/>
    </source>
</evidence>
<keyword evidence="2" id="KW-1185">Reference proteome</keyword>
<comment type="caution">
    <text evidence="1">The sequence shown here is derived from an EMBL/GenBank/DDBJ whole genome shotgun (WGS) entry which is preliminary data.</text>
</comment>
<dbReference type="Proteomes" id="UP000091857">
    <property type="component" value="Chromosome 8"/>
</dbReference>
<evidence type="ECO:0000313" key="1">
    <source>
        <dbReference type="EMBL" id="KAG8648709.1"/>
    </source>
</evidence>
<sequence length="250" mass="28905">MLGDFITRCLMMLFGYAYPAFECFKSMERNRVEIEELRFWCQYWVIIAIITVCERIGDTFISWLPMYGEVKLAFFIYLWYPKTKGTGYIYETLLRPFVVKHETDIDRKLLELRARAWDLAIYYWQNCTSLGQSAFFQVLDYLAAQSGKFSGTGAKKASKYEPSAPPVPGLSESPSMSKHRNGKWPPRPPQQPGSAIHRAVSESPNSNLVQLHLHEQRGFIQSVDPSTAPEYNASDKLQQDRMRLRRSKPI</sequence>
<proteinExistence type="predicted"/>
<gene>
    <name evidence="1" type="ORF">MANES_08G031400v8</name>
</gene>
<name>A0ACB7H7K6_MANES</name>
<accession>A0ACB7H7K6</accession>
<organism evidence="1 2">
    <name type="scientific">Manihot esculenta</name>
    <name type="common">Cassava</name>
    <name type="synonym">Jatropha manihot</name>
    <dbReference type="NCBI Taxonomy" id="3983"/>
    <lineage>
        <taxon>Eukaryota</taxon>
        <taxon>Viridiplantae</taxon>
        <taxon>Streptophyta</taxon>
        <taxon>Embryophyta</taxon>
        <taxon>Tracheophyta</taxon>
        <taxon>Spermatophyta</taxon>
        <taxon>Magnoliopsida</taxon>
        <taxon>eudicotyledons</taxon>
        <taxon>Gunneridae</taxon>
        <taxon>Pentapetalae</taxon>
        <taxon>rosids</taxon>
        <taxon>fabids</taxon>
        <taxon>Malpighiales</taxon>
        <taxon>Euphorbiaceae</taxon>
        <taxon>Crotonoideae</taxon>
        <taxon>Manihoteae</taxon>
        <taxon>Manihot</taxon>
    </lineage>
</organism>